<dbReference type="FunFam" id="1.20.58.670:FF:000001">
    <property type="entry name" value="Exocyst complex component"/>
    <property type="match status" value="1"/>
</dbReference>
<dbReference type="Gene3D" id="1.10.357.30">
    <property type="entry name" value="Exocyst complex subunit Sec15 C-terminal domain, N-terminal subdomain"/>
    <property type="match status" value="1"/>
</dbReference>
<accession>A0A8X8BSR7</accession>
<proteinExistence type="inferred from homology"/>
<dbReference type="InterPro" id="IPR046361">
    <property type="entry name" value="EXOC6/Sec15_C"/>
</dbReference>
<reference evidence="6 7" key="1">
    <citation type="journal article" date="2021" name="Cell">
        <title>Tracing the genetic footprints of vertebrate landing in non-teleost ray-finned fishes.</title>
        <authorList>
            <person name="Bi X."/>
            <person name="Wang K."/>
            <person name="Yang L."/>
            <person name="Pan H."/>
            <person name="Jiang H."/>
            <person name="Wei Q."/>
            <person name="Fang M."/>
            <person name="Yu H."/>
            <person name="Zhu C."/>
            <person name="Cai Y."/>
            <person name="He Y."/>
            <person name="Gan X."/>
            <person name="Zeng H."/>
            <person name="Yu D."/>
            <person name="Zhu Y."/>
            <person name="Jiang H."/>
            <person name="Qiu Q."/>
            <person name="Yang H."/>
            <person name="Zhang Y.E."/>
            <person name="Wang W."/>
            <person name="Zhu M."/>
            <person name="He S."/>
            <person name="Zhang G."/>
        </authorList>
    </citation>
    <scope>NUCLEOTIDE SEQUENCE [LARGE SCALE GENOMIC DNA]</scope>
    <source>
        <strain evidence="6">Bchr_013</strain>
    </source>
</reference>
<evidence type="ECO:0000256" key="3">
    <source>
        <dbReference type="ARBA" id="ARBA00022483"/>
    </source>
</evidence>
<evidence type="ECO:0000313" key="7">
    <source>
        <dbReference type="Proteomes" id="UP000886611"/>
    </source>
</evidence>
<comment type="similarity">
    <text evidence="1">Belongs to the SEC15 family.</text>
</comment>
<dbReference type="AlphaFoldDB" id="A0A8X8BSR7"/>
<evidence type="ECO:0000256" key="4">
    <source>
        <dbReference type="SAM" id="MobiDB-lite"/>
    </source>
</evidence>
<dbReference type="Proteomes" id="UP000886611">
    <property type="component" value="Unassembled WGS sequence"/>
</dbReference>
<dbReference type="GO" id="GO:0006886">
    <property type="term" value="P:intracellular protein transport"/>
    <property type="evidence" value="ECO:0007669"/>
    <property type="project" value="InterPro"/>
</dbReference>
<protein>
    <submittedName>
        <fullName evidence="6">EXC6B protein</fullName>
    </submittedName>
</protein>
<dbReference type="Gene3D" id="1.20.58.670">
    <property type="entry name" value="Dsl1p vesicle tethering complex, Tip20p subunit, domain D"/>
    <property type="match status" value="1"/>
</dbReference>
<dbReference type="GO" id="GO:0090522">
    <property type="term" value="P:vesicle tethering involved in exocytosis"/>
    <property type="evidence" value="ECO:0007669"/>
    <property type="project" value="InterPro"/>
</dbReference>
<dbReference type="PANTHER" id="PTHR12702:SF3">
    <property type="entry name" value="EXOCYST COMPLEX COMPONENT 6B"/>
    <property type="match status" value="1"/>
</dbReference>
<keyword evidence="7" id="KW-1185">Reference proteome</keyword>
<dbReference type="Pfam" id="PF04091">
    <property type="entry name" value="Sec15_C"/>
    <property type="match status" value="1"/>
</dbReference>
<sequence length="566" mass="65287">MDTALSHQQRAGSRRAKKETAPVTELESDNTSPMSEKDSGILDVEDEEEEEEVLAAQDLVDFSPVYRCLHIYTVQGARNIFENYYRKQRRKQARLVLQPHSNMHETLQGYRKYFHQIVGFFVVEDHILHTTRGLVNKAYVDELWDMALSKTIAALRTHSSFSTDPTLILDLKHLIVLFADTLQGYGFPVNQLFDLLLEIRDQYNEILLKQWALVFREILEHDNYSPIPIADEAGYRQILGQFPFQDAELEKLPFPKKFPFSEFVPKVYCQLKEFIYACLKFSEDLHLRQESSRRHADTGAIFTVLSKKEKLVQIIINTTHLEQSCRYLEEFITNITNVPPDTVNATKLYGTSTFKDARHAAEEEIYTNLNQKIDQFLQLASYDWMAARANGEPSDYLSDLIAFLRSTFTVFTHLPGKVAQTACMSACKHLSTSLQQMLLQSDIKQISLGALQQFNIDVTECENFARAGPVPGFQGDTLLLAFINLRQLLDLFIQWDWSTYLADFGRPNCRYLRVNPHIALAVLEKMKDSSRKNAVFAQFRRNERDKQKLIETVAKQLRTLINSQQT</sequence>
<feature type="region of interest" description="Disordered" evidence="4">
    <location>
        <begin position="1"/>
        <end position="46"/>
    </location>
</feature>
<keyword evidence="2" id="KW-0813">Transport</keyword>
<evidence type="ECO:0000256" key="1">
    <source>
        <dbReference type="ARBA" id="ARBA00007944"/>
    </source>
</evidence>
<dbReference type="EMBL" id="JAATIS010001721">
    <property type="protein sequence ID" value="KAG2465644.1"/>
    <property type="molecule type" value="Genomic_DNA"/>
</dbReference>
<dbReference type="InterPro" id="IPR042044">
    <property type="entry name" value="EXOC6PINT-1/Sec15/Tip20_C_dom2"/>
</dbReference>
<gene>
    <name evidence="6" type="primary">Exoc6b</name>
    <name evidence="6" type="ORF">GTO96_0016994</name>
</gene>
<organism evidence="6 7">
    <name type="scientific">Polypterus senegalus</name>
    <name type="common">Senegal bichir</name>
    <dbReference type="NCBI Taxonomy" id="55291"/>
    <lineage>
        <taxon>Eukaryota</taxon>
        <taxon>Metazoa</taxon>
        <taxon>Chordata</taxon>
        <taxon>Craniata</taxon>
        <taxon>Vertebrata</taxon>
        <taxon>Euteleostomi</taxon>
        <taxon>Actinopterygii</taxon>
        <taxon>Polypteriformes</taxon>
        <taxon>Polypteridae</taxon>
        <taxon>Polypterus</taxon>
    </lineage>
</organism>
<comment type="caution">
    <text evidence="6">The sequence shown here is derived from an EMBL/GenBank/DDBJ whole genome shotgun (WGS) entry which is preliminary data.</text>
</comment>
<keyword evidence="3" id="KW-0268">Exocytosis</keyword>
<dbReference type="GO" id="GO:0000145">
    <property type="term" value="C:exocyst"/>
    <property type="evidence" value="ECO:0007669"/>
    <property type="project" value="TreeGrafter"/>
</dbReference>
<dbReference type="GO" id="GO:0006893">
    <property type="term" value="P:Golgi to plasma membrane transport"/>
    <property type="evidence" value="ECO:0007669"/>
    <property type="project" value="TreeGrafter"/>
</dbReference>
<feature type="non-terminal residue" evidence="6">
    <location>
        <position position="566"/>
    </location>
</feature>
<dbReference type="InterPro" id="IPR007225">
    <property type="entry name" value="EXOC6/Sec15"/>
</dbReference>
<evidence type="ECO:0000313" key="6">
    <source>
        <dbReference type="EMBL" id="KAG2465644.1"/>
    </source>
</evidence>
<dbReference type="InterPro" id="IPR042045">
    <property type="entry name" value="EXOC6/Sec15_C_dom1"/>
</dbReference>
<name>A0A8X8BSR7_POLSE</name>
<dbReference type="PANTHER" id="PTHR12702">
    <property type="entry name" value="SEC15"/>
    <property type="match status" value="1"/>
</dbReference>
<evidence type="ECO:0000256" key="2">
    <source>
        <dbReference type="ARBA" id="ARBA00022448"/>
    </source>
</evidence>
<feature type="domain" description="Exocyst complex subunit EXOC6/Sec15 C-terminal" evidence="5">
    <location>
        <begin position="191"/>
        <end position="525"/>
    </location>
</feature>
<dbReference type="GO" id="GO:0016020">
    <property type="term" value="C:membrane"/>
    <property type="evidence" value="ECO:0007669"/>
    <property type="project" value="TreeGrafter"/>
</dbReference>
<feature type="compositionally biased region" description="Polar residues" evidence="4">
    <location>
        <begin position="1"/>
        <end position="11"/>
    </location>
</feature>
<feature type="non-terminal residue" evidence="6">
    <location>
        <position position="1"/>
    </location>
</feature>
<evidence type="ECO:0000259" key="5">
    <source>
        <dbReference type="Pfam" id="PF04091"/>
    </source>
</evidence>